<evidence type="ECO:0000256" key="1">
    <source>
        <dbReference type="SAM" id="MobiDB-lite"/>
    </source>
</evidence>
<evidence type="ECO:0000313" key="3">
    <source>
        <dbReference type="Proteomes" id="UP001454036"/>
    </source>
</evidence>
<comment type="caution">
    <text evidence="2">The sequence shown here is derived from an EMBL/GenBank/DDBJ whole genome shotgun (WGS) entry which is preliminary data.</text>
</comment>
<protein>
    <submittedName>
        <fullName evidence="2">Uncharacterized protein</fullName>
    </submittedName>
</protein>
<evidence type="ECO:0000313" key="2">
    <source>
        <dbReference type="EMBL" id="GAA0173726.1"/>
    </source>
</evidence>
<dbReference type="EMBL" id="BAABME010008742">
    <property type="protein sequence ID" value="GAA0173726.1"/>
    <property type="molecule type" value="Genomic_DNA"/>
</dbReference>
<reference evidence="2 3" key="1">
    <citation type="submission" date="2024-01" db="EMBL/GenBank/DDBJ databases">
        <title>The complete chloroplast genome sequence of Lithospermum erythrorhizon: insights into the phylogenetic relationship among Boraginaceae species and the maternal lineages of purple gromwells.</title>
        <authorList>
            <person name="Okada T."/>
            <person name="Watanabe K."/>
        </authorList>
    </citation>
    <scope>NUCLEOTIDE SEQUENCE [LARGE SCALE GENOMIC DNA]</scope>
</reference>
<dbReference type="Proteomes" id="UP001454036">
    <property type="component" value="Unassembled WGS sequence"/>
</dbReference>
<keyword evidence="3" id="KW-1185">Reference proteome</keyword>
<proteinExistence type="predicted"/>
<dbReference type="AlphaFoldDB" id="A0AAV3RDH0"/>
<name>A0AAV3RDH0_LITER</name>
<accession>A0AAV3RDH0</accession>
<sequence length="202" mass="22984">MLEPEDQGEVGSSVPLTTNLSPSPRFPSRRLQMSCPCPEEDGLSSCETPIHAGQWLLLPYPQLERELKDLGTHKAQENGAHRHRLQAITMYYDSLKERYVSSVGKTDSLLAKLEGVRVKRNSAQQEREAFWKEKDTLRIDRDETIQVNERFLKRLEDGSVKAESILAGSQTVENLRELIPGQMLDKSSLPNPLSRPWLKPYT</sequence>
<gene>
    <name evidence="2" type="ORF">LIER_27284</name>
</gene>
<organism evidence="2 3">
    <name type="scientific">Lithospermum erythrorhizon</name>
    <name type="common">Purple gromwell</name>
    <name type="synonym">Lithospermum officinale var. erythrorhizon</name>
    <dbReference type="NCBI Taxonomy" id="34254"/>
    <lineage>
        <taxon>Eukaryota</taxon>
        <taxon>Viridiplantae</taxon>
        <taxon>Streptophyta</taxon>
        <taxon>Embryophyta</taxon>
        <taxon>Tracheophyta</taxon>
        <taxon>Spermatophyta</taxon>
        <taxon>Magnoliopsida</taxon>
        <taxon>eudicotyledons</taxon>
        <taxon>Gunneridae</taxon>
        <taxon>Pentapetalae</taxon>
        <taxon>asterids</taxon>
        <taxon>lamiids</taxon>
        <taxon>Boraginales</taxon>
        <taxon>Boraginaceae</taxon>
        <taxon>Boraginoideae</taxon>
        <taxon>Lithospermeae</taxon>
        <taxon>Lithospermum</taxon>
    </lineage>
</organism>
<feature type="region of interest" description="Disordered" evidence="1">
    <location>
        <begin position="1"/>
        <end position="38"/>
    </location>
</feature>